<dbReference type="Gene3D" id="3.90.1200.10">
    <property type="match status" value="1"/>
</dbReference>
<organism evidence="2 3">
    <name type="scientific">Paracerasibacillus soli</name>
    <dbReference type="NCBI Taxonomy" id="480284"/>
    <lineage>
        <taxon>Bacteria</taxon>
        <taxon>Bacillati</taxon>
        <taxon>Bacillota</taxon>
        <taxon>Bacilli</taxon>
        <taxon>Bacillales</taxon>
        <taxon>Bacillaceae</taxon>
        <taxon>Paracerasibacillus</taxon>
    </lineage>
</organism>
<accession>A0ABU5CNR4</accession>
<dbReference type="InterPro" id="IPR002575">
    <property type="entry name" value="Aminoglycoside_PTrfase"/>
</dbReference>
<dbReference type="InterPro" id="IPR011009">
    <property type="entry name" value="Kinase-like_dom_sf"/>
</dbReference>
<proteinExistence type="predicted"/>
<dbReference type="Proteomes" id="UP001275315">
    <property type="component" value="Unassembled WGS sequence"/>
</dbReference>
<protein>
    <submittedName>
        <fullName evidence="2">Aminoglycoside phosphotransferase family protein</fullName>
        <ecNumber evidence="2">2.7.1.-</ecNumber>
    </submittedName>
</protein>
<dbReference type="SUPFAM" id="SSF56112">
    <property type="entry name" value="Protein kinase-like (PK-like)"/>
    <property type="match status" value="1"/>
</dbReference>
<dbReference type="GO" id="GO:0016740">
    <property type="term" value="F:transferase activity"/>
    <property type="evidence" value="ECO:0007669"/>
    <property type="project" value="UniProtKB-KW"/>
</dbReference>
<evidence type="ECO:0000259" key="1">
    <source>
        <dbReference type="Pfam" id="PF01636"/>
    </source>
</evidence>
<dbReference type="PANTHER" id="PTHR41283:SF1">
    <property type="entry name" value="AMINOGLYCOSIDE PHOSPHOTRANSFERASE DOMAIN-CONTAINING PROTEIN"/>
    <property type="match status" value="1"/>
</dbReference>
<evidence type="ECO:0000313" key="2">
    <source>
        <dbReference type="EMBL" id="MDY0407985.1"/>
    </source>
</evidence>
<reference evidence="2 3" key="1">
    <citation type="submission" date="2023-10" db="EMBL/GenBank/DDBJ databases">
        <title>Virgibacillus soli CC-YMP-6 genome.</title>
        <authorList>
            <person name="Miliotis G."/>
            <person name="Sengupta P."/>
            <person name="Hameed A."/>
            <person name="Chuvochina M."/>
            <person name="Mcdonagh F."/>
            <person name="Simpson A.C."/>
            <person name="Singh N.K."/>
            <person name="Rekha P.D."/>
            <person name="Raman K."/>
            <person name="Hugenholtz P."/>
            <person name="Venkateswaran K."/>
        </authorList>
    </citation>
    <scope>NUCLEOTIDE SEQUENCE [LARGE SCALE GENOMIC DNA]</scope>
    <source>
        <strain evidence="2 3">CC-YMP-6</strain>
    </source>
</reference>
<feature type="domain" description="Aminoglycoside phosphotransferase" evidence="1">
    <location>
        <begin position="1"/>
        <end position="117"/>
    </location>
</feature>
<dbReference type="PANTHER" id="PTHR41283">
    <property type="entry name" value="AMINOGLYCOSIDE PHOSPHOTRANSFERASE"/>
    <property type="match status" value="1"/>
</dbReference>
<dbReference type="Pfam" id="PF01636">
    <property type="entry name" value="APH"/>
    <property type="match status" value="1"/>
</dbReference>
<dbReference type="EMBL" id="JAWDIQ010000001">
    <property type="protein sequence ID" value="MDY0407985.1"/>
    <property type="molecule type" value="Genomic_DNA"/>
</dbReference>
<sequence>MHQYKDPNVNLDWYSHKKEKTKRYFQELEQLKIDKKLKTLCLDYFIKNESLMKRRPTTFQHDDFHPANIIIENGKFAGIIDFQRMDWGDPIHDLHKLGFFSSPISIPFTQGIVDGYHLHTKLSTDFWELYTLYSVIHLVSSLVWGTKRGMQEKMMMYAMNVLKDHDNFTRIIPRWYQT</sequence>
<gene>
    <name evidence="2" type="ORF">RWD45_04365</name>
</gene>
<evidence type="ECO:0000313" key="3">
    <source>
        <dbReference type="Proteomes" id="UP001275315"/>
    </source>
</evidence>
<keyword evidence="2" id="KW-0808">Transferase</keyword>
<dbReference type="EC" id="2.7.1.-" evidence="2"/>
<keyword evidence="3" id="KW-1185">Reference proteome</keyword>
<dbReference type="RefSeq" id="WP_320378753.1">
    <property type="nucleotide sequence ID" value="NZ_JAWDIQ010000001.1"/>
</dbReference>
<name>A0ABU5CNR4_9BACI</name>
<comment type="caution">
    <text evidence="2">The sequence shown here is derived from an EMBL/GenBank/DDBJ whole genome shotgun (WGS) entry which is preliminary data.</text>
</comment>